<proteinExistence type="predicted"/>
<organism evidence="1 2">
    <name type="scientific">Zophobas morio</name>
    <dbReference type="NCBI Taxonomy" id="2755281"/>
    <lineage>
        <taxon>Eukaryota</taxon>
        <taxon>Metazoa</taxon>
        <taxon>Ecdysozoa</taxon>
        <taxon>Arthropoda</taxon>
        <taxon>Hexapoda</taxon>
        <taxon>Insecta</taxon>
        <taxon>Pterygota</taxon>
        <taxon>Neoptera</taxon>
        <taxon>Endopterygota</taxon>
        <taxon>Coleoptera</taxon>
        <taxon>Polyphaga</taxon>
        <taxon>Cucujiformia</taxon>
        <taxon>Tenebrionidae</taxon>
        <taxon>Zophobas</taxon>
    </lineage>
</organism>
<dbReference type="AlphaFoldDB" id="A0AA38IA46"/>
<evidence type="ECO:0000313" key="2">
    <source>
        <dbReference type="Proteomes" id="UP001168821"/>
    </source>
</evidence>
<comment type="caution">
    <text evidence="1">The sequence shown here is derived from an EMBL/GenBank/DDBJ whole genome shotgun (WGS) entry which is preliminary data.</text>
</comment>
<dbReference type="EMBL" id="JALNTZ010000005">
    <property type="protein sequence ID" value="KAJ3651910.1"/>
    <property type="molecule type" value="Genomic_DNA"/>
</dbReference>
<dbReference type="Proteomes" id="UP001168821">
    <property type="component" value="Unassembled WGS sequence"/>
</dbReference>
<accession>A0AA38IA46</accession>
<name>A0AA38IA46_9CUCU</name>
<gene>
    <name evidence="1" type="ORF">Zmor_017914</name>
</gene>
<keyword evidence="2" id="KW-1185">Reference proteome</keyword>
<sequence length="110" mass="12401">MSEVSLMERVDQPDVVFSTKKEIGSTKDNWGIIIVGDTTCCCLLITLNQGLKCRTFPCSQTLTPKPKIHQSLVDIVRHVQKSCFEGEIEEMRCGQSLLNSLQKLNLFIDK</sequence>
<protein>
    <submittedName>
        <fullName evidence="1">Uncharacterized protein</fullName>
    </submittedName>
</protein>
<evidence type="ECO:0000313" key="1">
    <source>
        <dbReference type="EMBL" id="KAJ3651910.1"/>
    </source>
</evidence>
<reference evidence="1" key="1">
    <citation type="journal article" date="2023" name="G3 (Bethesda)">
        <title>Whole genome assemblies of Zophobas morio and Tenebrio molitor.</title>
        <authorList>
            <person name="Kaur S."/>
            <person name="Stinson S.A."/>
            <person name="diCenzo G.C."/>
        </authorList>
    </citation>
    <scope>NUCLEOTIDE SEQUENCE</scope>
    <source>
        <strain evidence="1">QUZm001</strain>
    </source>
</reference>